<evidence type="ECO:0000313" key="1">
    <source>
        <dbReference type="EMBL" id="KAK5626345.1"/>
    </source>
</evidence>
<dbReference type="EMBL" id="JAWHQM010000003">
    <property type="protein sequence ID" value="KAK5626345.1"/>
    <property type="molecule type" value="Genomic_DNA"/>
</dbReference>
<proteinExistence type="predicted"/>
<dbReference type="AlphaFoldDB" id="A0AAN7YVC2"/>
<protein>
    <submittedName>
        <fullName evidence="1">Uncharacterized protein</fullName>
    </submittedName>
</protein>
<sequence>MHDRMRRRVELQPEIFPLVSGADYAFPTQRGLEGGAGGTDLAEYVLVILCNDLAYLLPG</sequence>
<accession>A0AAN7YVC2</accession>
<dbReference type="Proteomes" id="UP001305414">
    <property type="component" value="Unassembled WGS sequence"/>
</dbReference>
<name>A0AAN7YVC2_9PEZI</name>
<gene>
    <name evidence="1" type="ORF">RRF57_002060</name>
</gene>
<organism evidence="1 2">
    <name type="scientific">Xylaria bambusicola</name>
    <dbReference type="NCBI Taxonomy" id="326684"/>
    <lineage>
        <taxon>Eukaryota</taxon>
        <taxon>Fungi</taxon>
        <taxon>Dikarya</taxon>
        <taxon>Ascomycota</taxon>
        <taxon>Pezizomycotina</taxon>
        <taxon>Sordariomycetes</taxon>
        <taxon>Xylariomycetidae</taxon>
        <taxon>Xylariales</taxon>
        <taxon>Xylariaceae</taxon>
        <taxon>Xylaria</taxon>
    </lineage>
</organism>
<keyword evidence="2" id="KW-1185">Reference proteome</keyword>
<comment type="caution">
    <text evidence="1">The sequence shown here is derived from an EMBL/GenBank/DDBJ whole genome shotgun (WGS) entry which is preliminary data.</text>
</comment>
<evidence type="ECO:0000313" key="2">
    <source>
        <dbReference type="Proteomes" id="UP001305414"/>
    </source>
</evidence>
<reference evidence="1 2" key="1">
    <citation type="submission" date="2023-10" db="EMBL/GenBank/DDBJ databases">
        <title>Draft genome sequence of Xylaria bambusicola isolate GMP-LS, the root and basal stem rot pathogen of sugarcane in Indonesia.</title>
        <authorList>
            <person name="Selvaraj P."/>
            <person name="Muralishankar V."/>
            <person name="Muruganantham S."/>
            <person name="Sp S."/>
            <person name="Haryani S."/>
            <person name="Lau K.J.X."/>
            <person name="Naqvi N.I."/>
        </authorList>
    </citation>
    <scope>NUCLEOTIDE SEQUENCE [LARGE SCALE GENOMIC DNA]</scope>
    <source>
        <strain evidence="1">GMP-LS</strain>
    </source>
</reference>